<feature type="chain" id="PRO_5039941242" evidence="2">
    <location>
        <begin position="18"/>
        <end position="158"/>
    </location>
</feature>
<proteinExistence type="predicted"/>
<comment type="caution">
    <text evidence="3">The sequence shown here is derived from an EMBL/GenBank/DDBJ whole genome shotgun (WGS) entry which is preliminary data.</text>
</comment>
<accession>A0A9J6D867</accession>
<organism evidence="3 4">
    <name type="scientific">Rhipicephalus microplus</name>
    <name type="common">Cattle tick</name>
    <name type="synonym">Boophilus microplus</name>
    <dbReference type="NCBI Taxonomy" id="6941"/>
    <lineage>
        <taxon>Eukaryota</taxon>
        <taxon>Metazoa</taxon>
        <taxon>Ecdysozoa</taxon>
        <taxon>Arthropoda</taxon>
        <taxon>Chelicerata</taxon>
        <taxon>Arachnida</taxon>
        <taxon>Acari</taxon>
        <taxon>Parasitiformes</taxon>
        <taxon>Ixodida</taxon>
        <taxon>Ixodoidea</taxon>
        <taxon>Ixodidae</taxon>
        <taxon>Rhipicephalinae</taxon>
        <taxon>Rhipicephalus</taxon>
        <taxon>Boophilus</taxon>
    </lineage>
</organism>
<name>A0A9J6D867_RHIMP</name>
<gene>
    <name evidence="3" type="ORF">HPB51_023023</name>
</gene>
<dbReference type="Proteomes" id="UP000821866">
    <property type="component" value="Chromosome 9"/>
</dbReference>
<reference evidence="3" key="1">
    <citation type="journal article" date="2020" name="Cell">
        <title>Large-Scale Comparative Analyses of Tick Genomes Elucidate Their Genetic Diversity and Vector Capacities.</title>
        <authorList>
            <consortium name="Tick Genome and Microbiome Consortium (TIGMIC)"/>
            <person name="Jia N."/>
            <person name="Wang J."/>
            <person name="Shi W."/>
            <person name="Du L."/>
            <person name="Sun Y."/>
            <person name="Zhan W."/>
            <person name="Jiang J.F."/>
            <person name="Wang Q."/>
            <person name="Zhang B."/>
            <person name="Ji P."/>
            <person name="Bell-Sakyi L."/>
            <person name="Cui X.M."/>
            <person name="Yuan T.T."/>
            <person name="Jiang B.G."/>
            <person name="Yang W.F."/>
            <person name="Lam T.T."/>
            <person name="Chang Q.C."/>
            <person name="Ding S.J."/>
            <person name="Wang X.J."/>
            <person name="Zhu J.G."/>
            <person name="Ruan X.D."/>
            <person name="Zhao L."/>
            <person name="Wei J.T."/>
            <person name="Ye R.Z."/>
            <person name="Que T.C."/>
            <person name="Du C.H."/>
            <person name="Zhou Y.H."/>
            <person name="Cheng J.X."/>
            <person name="Dai P.F."/>
            <person name="Guo W.B."/>
            <person name="Han X.H."/>
            <person name="Huang E.J."/>
            <person name="Li L.F."/>
            <person name="Wei W."/>
            <person name="Gao Y.C."/>
            <person name="Liu J.Z."/>
            <person name="Shao H.Z."/>
            <person name="Wang X."/>
            <person name="Wang C.C."/>
            <person name="Yang T.C."/>
            <person name="Huo Q.B."/>
            <person name="Li W."/>
            <person name="Chen H.Y."/>
            <person name="Chen S.E."/>
            <person name="Zhou L.G."/>
            <person name="Ni X.B."/>
            <person name="Tian J.H."/>
            <person name="Sheng Y."/>
            <person name="Liu T."/>
            <person name="Pan Y.S."/>
            <person name="Xia L.Y."/>
            <person name="Li J."/>
            <person name="Zhao F."/>
            <person name="Cao W.C."/>
        </authorList>
    </citation>
    <scope>NUCLEOTIDE SEQUENCE</scope>
    <source>
        <strain evidence="3">Rmic-2018</strain>
    </source>
</reference>
<evidence type="ECO:0000313" key="4">
    <source>
        <dbReference type="Proteomes" id="UP000821866"/>
    </source>
</evidence>
<evidence type="ECO:0000256" key="1">
    <source>
        <dbReference type="SAM" id="MobiDB-lite"/>
    </source>
</evidence>
<dbReference type="Gene3D" id="1.10.287.650">
    <property type="entry name" value="L27 domain"/>
    <property type="match status" value="1"/>
</dbReference>
<dbReference type="EMBL" id="JABSTU010000011">
    <property type="protein sequence ID" value="KAH8009967.1"/>
    <property type="molecule type" value="Genomic_DNA"/>
</dbReference>
<reference evidence="3" key="2">
    <citation type="submission" date="2021-09" db="EMBL/GenBank/DDBJ databases">
        <authorList>
            <person name="Jia N."/>
            <person name="Wang J."/>
            <person name="Shi W."/>
            <person name="Du L."/>
            <person name="Sun Y."/>
            <person name="Zhan W."/>
            <person name="Jiang J."/>
            <person name="Wang Q."/>
            <person name="Zhang B."/>
            <person name="Ji P."/>
            <person name="Sakyi L.B."/>
            <person name="Cui X."/>
            <person name="Yuan T."/>
            <person name="Jiang B."/>
            <person name="Yang W."/>
            <person name="Lam T.T.-Y."/>
            <person name="Chang Q."/>
            <person name="Ding S."/>
            <person name="Wang X."/>
            <person name="Zhu J."/>
            <person name="Ruan X."/>
            <person name="Zhao L."/>
            <person name="Wei J."/>
            <person name="Que T."/>
            <person name="Du C."/>
            <person name="Cheng J."/>
            <person name="Dai P."/>
            <person name="Han X."/>
            <person name="Huang E."/>
            <person name="Gao Y."/>
            <person name="Liu J."/>
            <person name="Shao H."/>
            <person name="Ye R."/>
            <person name="Li L."/>
            <person name="Wei W."/>
            <person name="Wang X."/>
            <person name="Wang C."/>
            <person name="Huo Q."/>
            <person name="Li W."/>
            <person name="Guo W."/>
            <person name="Chen H."/>
            <person name="Chen S."/>
            <person name="Zhou L."/>
            <person name="Zhou L."/>
            <person name="Ni X."/>
            <person name="Tian J."/>
            <person name="Zhou Y."/>
            <person name="Sheng Y."/>
            <person name="Liu T."/>
            <person name="Pan Y."/>
            <person name="Xia L."/>
            <person name="Li J."/>
            <person name="Zhao F."/>
            <person name="Cao W."/>
        </authorList>
    </citation>
    <scope>NUCLEOTIDE SEQUENCE</scope>
    <source>
        <strain evidence="3">Rmic-2018</strain>
        <tissue evidence="3">Larvae</tissue>
    </source>
</reference>
<feature type="region of interest" description="Disordered" evidence="1">
    <location>
        <begin position="136"/>
        <end position="158"/>
    </location>
</feature>
<sequence length="158" mass="17002">MLSGLSLLFLARDPFLAAPGVPLMPHLIPSDDGANPAHDETQLPPWFLSAQQRPLYDRINTSSCSPIKCPPSDACGRARDVLEWIQDCPMETTPDMEELQAILCKPHVRSLDTGGILGLAEGPELVVHLPAVATPTKKVPRGSRSLGGGRNEYARGSL</sequence>
<dbReference type="AlphaFoldDB" id="A0A9J6D867"/>
<evidence type="ECO:0000313" key="3">
    <source>
        <dbReference type="EMBL" id="KAH8009967.1"/>
    </source>
</evidence>
<keyword evidence="2" id="KW-0732">Signal</keyword>
<feature type="signal peptide" evidence="2">
    <location>
        <begin position="1"/>
        <end position="17"/>
    </location>
</feature>
<keyword evidence="4" id="KW-1185">Reference proteome</keyword>
<protein>
    <submittedName>
        <fullName evidence="3">Uncharacterized protein</fullName>
    </submittedName>
</protein>
<evidence type="ECO:0000256" key="2">
    <source>
        <dbReference type="SAM" id="SignalP"/>
    </source>
</evidence>